<dbReference type="GO" id="GO:0007021">
    <property type="term" value="P:tubulin complex assembly"/>
    <property type="evidence" value="ECO:0007669"/>
    <property type="project" value="InterPro"/>
</dbReference>
<evidence type="ECO:0000259" key="5">
    <source>
        <dbReference type="PROSITE" id="PS50245"/>
    </source>
</evidence>
<organism evidence="6 7">
    <name type="scientific">Pristionchus fissidentatus</name>
    <dbReference type="NCBI Taxonomy" id="1538716"/>
    <lineage>
        <taxon>Eukaryota</taxon>
        <taxon>Metazoa</taxon>
        <taxon>Ecdysozoa</taxon>
        <taxon>Nematoda</taxon>
        <taxon>Chromadorea</taxon>
        <taxon>Rhabditida</taxon>
        <taxon>Rhabditina</taxon>
        <taxon>Diplogasteromorpha</taxon>
        <taxon>Diplogasteroidea</taxon>
        <taxon>Neodiplogasteridae</taxon>
        <taxon>Pristionchus</taxon>
    </lineage>
</organism>
<comment type="subcellular location">
    <subcellularLocation>
        <location evidence="1">Cytoplasm</location>
    </subcellularLocation>
</comment>
<evidence type="ECO:0000256" key="2">
    <source>
        <dbReference type="ARBA" id="ARBA00022490"/>
    </source>
</evidence>
<dbReference type="InterPro" id="IPR000626">
    <property type="entry name" value="Ubiquitin-like_dom"/>
</dbReference>
<dbReference type="SMART" id="SM01052">
    <property type="entry name" value="CAP_GLY"/>
    <property type="match status" value="1"/>
</dbReference>
<comment type="similarity">
    <text evidence="4">Belongs to the TBCB family.</text>
</comment>
<evidence type="ECO:0000313" key="7">
    <source>
        <dbReference type="Proteomes" id="UP001432322"/>
    </source>
</evidence>
<feature type="domain" description="CAP-Gly" evidence="5">
    <location>
        <begin position="175"/>
        <end position="217"/>
    </location>
</feature>
<dbReference type="GO" id="GO:0031122">
    <property type="term" value="P:cytoplasmic microtubule organization"/>
    <property type="evidence" value="ECO:0007669"/>
    <property type="project" value="TreeGrafter"/>
</dbReference>
<keyword evidence="3" id="KW-0143">Chaperone</keyword>
<protein>
    <recommendedName>
        <fullName evidence="5">CAP-Gly domain-containing protein</fullName>
    </recommendedName>
</protein>
<dbReference type="PROSITE" id="PS50245">
    <property type="entry name" value="CAP_GLY_2"/>
    <property type="match status" value="1"/>
</dbReference>
<dbReference type="GO" id="GO:0007023">
    <property type="term" value="P:post-chaperonin tubulin folding pathway"/>
    <property type="evidence" value="ECO:0007669"/>
    <property type="project" value="InterPro"/>
</dbReference>
<dbReference type="GO" id="GO:0051010">
    <property type="term" value="F:microtubule plus-end binding"/>
    <property type="evidence" value="ECO:0007669"/>
    <property type="project" value="TreeGrafter"/>
</dbReference>
<dbReference type="GO" id="GO:0043014">
    <property type="term" value="F:alpha-tubulin binding"/>
    <property type="evidence" value="ECO:0007669"/>
    <property type="project" value="InterPro"/>
</dbReference>
<dbReference type="Pfam" id="PF01302">
    <property type="entry name" value="CAP_GLY"/>
    <property type="match status" value="1"/>
</dbReference>
<proteinExistence type="inferred from homology"/>
<sequence>RFIMSEVLSLEITSNATEFPYEKKFPSTMTLLDVKKKLELVVGALAETMKVELRSAEGSFVASLTDDAKTLAALGVKDGMHLYVVDSTGANEDLKDASMIEKYEMNDKEYDMRENSVRAWKKKMLEEQGEKKEGGEDKKEDAEAKAAEGIKVADRCEIRVAGQMARRGRVAFVGTTSFNKDGIWVGVQYDEPVGKNDGSVQGVRYFECMDKYGGFVRPTSVAVGDFPELAIDDDMDEI</sequence>
<feature type="non-terminal residue" evidence="6">
    <location>
        <position position="1"/>
    </location>
</feature>
<evidence type="ECO:0000313" key="6">
    <source>
        <dbReference type="EMBL" id="GMT11667.1"/>
    </source>
</evidence>
<evidence type="ECO:0000256" key="1">
    <source>
        <dbReference type="ARBA" id="ARBA00004496"/>
    </source>
</evidence>
<dbReference type="AlphaFoldDB" id="A0AAV5V002"/>
<dbReference type="InterPro" id="IPR045172">
    <property type="entry name" value="TBCB_Ubl"/>
</dbReference>
<dbReference type="PROSITE" id="PS00845">
    <property type="entry name" value="CAP_GLY_1"/>
    <property type="match status" value="1"/>
</dbReference>
<evidence type="ECO:0000256" key="4">
    <source>
        <dbReference type="ARBA" id="ARBA00025779"/>
    </source>
</evidence>
<dbReference type="InterPro" id="IPR036859">
    <property type="entry name" value="CAP-Gly_dom_sf"/>
</dbReference>
<keyword evidence="2" id="KW-0963">Cytoplasm</keyword>
<dbReference type="GO" id="GO:0005634">
    <property type="term" value="C:nucleus"/>
    <property type="evidence" value="ECO:0007669"/>
    <property type="project" value="TreeGrafter"/>
</dbReference>
<dbReference type="PANTHER" id="PTHR18916:SF85">
    <property type="entry name" value="TUBULIN-FOLDING COFACTOR B"/>
    <property type="match status" value="1"/>
</dbReference>
<dbReference type="EMBL" id="BTSY01000001">
    <property type="protein sequence ID" value="GMT11667.1"/>
    <property type="molecule type" value="Genomic_DNA"/>
</dbReference>
<evidence type="ECO:0000256" key="3">
    <source>
        <dbReference type="ARBA" id="ARBA00023186"/>
    </source>
</evidence>
<dbReference type="SUPFAM" id="SSF54236">
    <property type="entry name" value="Ubiquitin-like"/>
    <property type="match status" value="1"/>
</dbReference>
<dbReference type="FunFam" id="2.30.30.190:FF:000013">
    <property type="entry name" value="Tubulin-folding cofactor B"/>
    <property type="match status" value="1"/>
</dbReference>
<name>A0AAV5V002_9BILA</name>
<dbReference type="Pfam" id="PF14560">
    <property type="entry name" value="Ubiquitin_2"/>
    <property type="match status" value="1"/>
</dbReference>
<dbReference type="Gene3D" id="3.10.20.90">
    <property type="entry name" value="Phosphatidylinositol 3-kinase Catalytic Subunit, Chain A, domain 1"/>
    <property type="match status" value="1"/>
</dbReference>
<dbReference type="Gene3D" id="2.30.30.190">
    <property type="entry name" value="CAP Gly-rich-like domain"/>
    <property type="match status" value="1"/>
</dbReference>
<keyword evidence="7" id="KW-1185">Reference proteome</keyword>
<dbReference type="InterPro" id="IPR000938">
    <property type="entry name" value="CAP-Gly_domain"/>
</dbReference>
<dbReference type="InterPro" id="IPR029071">
    <property type="entry name" value="Ubiquitin-like_domsf"/>
</dbReference>
<dbReference type="GO" id="GO:0035371">
    <property type="term" value="C:microtubule plus-end"/>
    <property type="evidence" value="ECO:0007669"/>
    <property type="project" value="TreeGrafter"/>
</dbReference>
<dbReference type="GO" id="GO:0005829">
    <property type="term" value="C:cytosol"/>
    <property type="evidence" value="ECO:0007669"/>
    <property type="project" value="UniProtKB-ARBA"/>
</dbReference>
<reference evidence="6" key="1">
    <citation type="submission" date="2023-10" db="EMBL/GenBank/DDBJ databases">
        <title>Genome assembly of Pristionchus species.</title>
        <authorList>
            <person name="Yoshida K."/>
            <person name="Sommer R.J."/>
        </authorList>
    </citation>
    <scope>NUCLEOTIDE SEQUENCE</scope>
    <source>
        <strain evidence="6">RS5133</strain>
    </source>
</reference>
<gene>
    <name evidence="6" type="ORF">PFISCL1PPCAC_2964</name>
</gene>
<accession>A0AAV5V002</accession>
<dbReference type="CDD" id="cd01789">
    <property type="entry name" value="Ubl_TBCB"/>
    <property type="match status" value="1"/>
</dbReference>
<dbReference type="Proteomes" id="UP001432322">
    <property type="component" value="Unassembled WGS sequence"/>
</dbReference>
<dbReference type="PANTHER" id="PTHR18916">
    <property type="entry name" value="DYNACTIN 1-RELATED MICROTUBULE-BINDING"/>
    <property type="match status" value="1"/>
</dbReference>
<dbReference type="SUPFAM" id="SSF74924">
    <property type="entry name" value="Cap-Gly domain"/>
    <property type="match status" value="1"/>
</dbReference>
<comment type="caution">
    <text evidence="6">The sequence shown here is derived from an EMBL/GenBank/DDBJ whole genome shotgun (WGS) entry which is preliminary data.</text>
</comment>